<comment type="caution">
    <text evidence="1">The sequence shown here is derived from an EMBL/GenBank/DDBJ whole genome shotgun (WGS) entry which is preliminary data.</text>
</comment>
<dbReference type="Proteomes" id="UP001060085">
    <property type="component" value="Linkage Group LG02"/>
</dbReference>
<dbReference type="EMBL" id="CM044702">
    <property type="protein sequence ID" value="KAI5678609.1"/>
    <property type="molecule type" value="Genomic_DNA"/>
</dbReference>
<evidence type="ECO:0000313" key="1">
    <source>
        <dbReference type="EMBL" id="KAI5678609.1"/>
    </source>
</evidence>
<sequence length="125" mass="13788">MVPQLFSLTLLFCPCLVGNVVSAILNDISFFVATYSLLKTCQSTCFIVVLCKDIAEDALETYVATVARPKNKSALHAFDHAKELRNIGKELECIKQEVQTLTGQVNIGVQVMQADKGPQKKDKKI</sequence>
<protein>
    <submittedName>
        <fullName evidence="1">Uncharacterized protein</fullName>
    </submittedName>
</protein>
<proteinExistence type="predicted"/>
<name>A0ACC0C153_CATRO</name>
<reference evidence="2" key="1">
    <citation type="journal article" date="2023" name="Nat. Plants">
        <title>Single-cell RNA sequencing provides a high-resolution roadmap for understanding the multicellular compartmentation of specialized metabolism.</title>
        <authorList>
            <person name="Sun S."/>
            <person name="Shen X."/>
            <person name="Li Y."/>
            <person name="Li Y."/>
            <person name="Wang S."/>
            <person name="Li R."/>
            <person name="Zhang H."/>
            <person name="Shen G."/>
            <person name="Guo B."/>
            <person name="Wei J."/>
            <person name="Xu J."/>
            <person name="St-Pierre B."/>
            <person name="Chen S."/>
            <person name="Sun C."/>
        </authorList>
    </citation>
    <scope>NUCLEOTIDE SEQUENCE [LARGE SCALE GENOMIC DNA]</scope>
</reference>
<gene>
    <name evidence="1" type="ORF">M9H77_09559</name>
</gene>
<evidence type="ECO:0000313" key="2">
    <source>
        <dbReference type="Proteomes" id="UP001060085"/>
    </source>
</evidence>
<organism evidence="1 2">
    <name type="scientific">Catharanthus roseus</name>
    <name type="common">Madagascar periwinkle</name>
    <name type="synonym">Vinca rosea</name>
    <dbReference type="NCBI Taxonomy" id="4058"/>
    <lineage>
        <taxon>Eukaryota</taxon>
        <taxon>Viridiplantae</taxon>
        <taxon>Streptophyta</taxon>
        <taxon>Embryophyta</taxon>
        <taxon>Tracheophyta</taxon>
        <taxon>Spermatophyta</taxon>
        <taxon>Magnoliopsida</taxon>
        <taxon>eudicotyledons</taxon>
        <taxon>Gunneridae</taxon>
        <taxon>Pentapetalae</taxon>
        <taxon>asterids</taxon>
        <taxon>lamiids</taxon>
        <taxon>Gentianales</taxon>
        <taxon>Apocynaceae</taxon>
        <taxon>Rauvolfioideae</taxon>
        <taxon>Vinceae</taxon>
        <taxon>Catharanthinae</taxon>
        <taxon>Catharanthus</taxon>
    </lineage>
</organism>
<keyword evidence="2" id="KW-1185">Reference proteome</keyword>
<accession>A0ACC0C153</accession>